<evidence type="ECO:0000256" key="7">
    <source>
        <dbReference type="RuleBase" id="RU079119"/>
    </source>
</evidence>
<comment type="catalytic activity">
    <reaction evidence="7">
        <text>L-cysteinyl-[protein] + hexadecanoyl-CoA = S-hexadecanoyl-L-cysteinyl-[protein] + CoA</text>
        <dbReference type="Rhea" id="RHEA:36683"/>
        <dbReference type="Rhea" id="RHEA-COMP:10131"/>
        <dbReference type="Rhea" id="RHEA-COMP:11032"/>
        <dbReference type="ChEBI" id="CHEBI:29950"/>
        <dbReference type="ChEBI" id="CHEBI:57287"/>
        <dbReference type="ChEBI" id="CHEBI:57379"/>
        <dbReference type="ChEBI" id="CHEBI:74151"/>
        <dbReference type="EC" id="2.3.1.225"/>
    </reaction>
</comment>
<dbReference type="InterPro" id="IPR001594">
    <property type="entry name" value="Palmitoyltrfase_DHHC"/>
</dbReference>
<keyword evidence="4 7" id="KW-1133">Transmembrane helix</keyword>
<comment type="subcellular location">
    <subcellularLocation>
        <location evidence="1">Membrane</location>
        <topology evidence="1">Multi-pass membrane protein</topology>
    </subcellularLocation>
</comment>
<evidence type="ECO:0000256" key="4">
    <source>
        <dbReference type="ARBA" id="ARBA00022989"/>
    </source>
</evidence>
<evidence type="ECO:0000256" key="5">
    <source>
        <dbReference type="ARBA" id="ARBA00023136"/>
    </source>
</evidence>
<protein>
    <recommendedName>
        <fullName evidence="7">Palmitoyltransferase</fullName>
        <ecNumber evidence="7">2.3.1.225</ecNumber>
    </recommendedName>
</protein>
<feature type="transmembrane region" description="Helical" evidence="7">
    <location>
        <begin position="32"/>
        <end position="56"/>
    </location>
</feature>
<accession>A0A9P0DQK1</accession>
<comment type="domain">
    <text evidence="7">The DHHC domain is required for palmitoyltransferase activity.</text>
</comment>
<dbReference type="OrthoDB" id="331948at2759"/>
<dbReference type="InterPro" id="IPR036028">
    <property type="entry name" value="SH3-like_dom_sf"/>
</dbReference>
<dbReference type="SUPFAM" id="SSF50044">
    <property type="entry name" value="SH3-domain"/>
    <property type="match status" value="1"/>
</dbReference>
<keyword evidence="2 7" id="KW-0808">Transferase</keyword>
<dbReference type="PANTHER" id="PTHR12246">
    <property type="entry name" value="PALMITOYLTRANSFERASE ZDHHC16"/>
    <property type="match status" value="1"/>
</dbReference>
<feature type="transmembrane region" description="Helical" evidence="7">
    <location>
        <begin position="154"/>
        <end position="177"/>
    </location>
</feature>
<evidence type="ECO:0000256" key="2">
    <source>
        <dbReference type="ARBA" id="ARBA00022679"/>
    </source>
</evidence>
<evidence type="ECO:0000313" key="9">
    <source>
        <dbReference type="EMBL" id="CAH1186922.1"/>
    </source>
</evidence>
<comment type="similarity">
    <text evidence="7">Belongs to the DHHC palmitoyltransferase family.</text>
</comment>
<keyword evidence="3 7" id="KW-0812">Transmembrane</keyword>
<dbReference type="PROSITE" id="PS50216">
    <property type="entry name" value="DHHC"/>
    <property type="match status" value="1"/>
</dbReference>
<evidence type="ECO:0000256" key="3">
    <source>
        <dbReference type="ARBA" id="ARBA00022692"/>
    </source>
</evidence>
<sequence length="414" mass="47521">MYLGHIWRILHWGPLTAIGEHFAVLVESTTEFLIKSIVLGIIKVVTAMTIHCSNMWWPKHTVGGKINFVVFVTFSGLTIYNFLSALCHGPGYLPLNWMPKKEEHCKFLQFCVECQGYKAPRSHHCRKCRRCVLKMDHHCPWINNCVGWGNHAHFIFFLTFATLGCLQSSIILGCSLYKSIHRVYYFHLGEPIINLGLYGMITCVLALGLSIGVVIAVGMLLYFQATAVIRNRTGIEDWIMEKAVVRRQGVDKTFLFPYDLGVKNNVRQVMNLTCQPIGDGIMSWPVIEGCDEFSLTIEQIEQKAEKRMKSKMYRVVNPASGYWFPLSYGIGVCLSYPFTDEPRIKLNIGDTVVVTRWRKHWLFGERVKGDRDKPTGRIRGWFPRKCAVEIIENNQSPSAYSNYNKNRLLDRKIK</sequence>
<organism evidence="9 10">
    <name type="scientific">Phyllotreta striolata</name>
    <name type="common">Striped flea beetle</name>
    <name type="synonym">Crioceris striolata</name>
    <dbReference type="NCBI Taxonomy" id="444603"/>
    <lineage>
        <taxon>Eukaryota</taxon>
        <taxon>Metazoa</taxon>
        <taxon>Ecdysozoa</taxon>
        <taxon>Arthropoda</taxon>
        <taxon>Hexapoda</taxon>
        <taxon>Insecta</taxon>
        <taxon>Pterygota</taxon>
        <taxon>Neoptera</taxon>
        <taxon>Endopterygota</taxon>
        <taxon>Coleoptera</taxon>
        <taxon>Polyphaga</taxon>
        <taxon>Cucujiformia</taxon>
        <taxon>Chrysomeloidea</taxon>
        <taxon>Chrysomelidae</taxon>
        <taxon>Galerucinae</taxon>
        <taxon>Alticini</taxon>
        <taxon>Phyllotreta</taxon>
    </lineage>
</organism>
<evidence type="ECO:0000259" key="8">
    <source>
        <dbReference type="Pfam" id="PF01529"/>
    </source>
</evidence>
<dbReference type="EC" id="2.3.1.225" evidence="7"/>
<proteinExistence type="inferred from homology"/>
<feature type="transmembrane region" description="Helical" evidence="7">
    <location>
        <begin position="197"/>
        <end position="223"/>
    </location>
</feature>
<dbReference type="InterPro" id="IPR039859">
    <property type="entry name" value="PFA4/ZDH16/20/ERF2-like"/>
</dbReference>
<gene>
    <name evidence="9" type="ORF">PHYEVI_LOCUS10043</name>
</gene>
<dbReference type="GO" id="GO:0019706">
    <property type="term" value="F:protein-cysteine S-palmitoyltransferase activity"/>
    <property type="evidence" value="ECO:0007669"/>
    <property type="project" value="UniProtKB-EC"/>
</dbReference>
<name>A0A9P0DQK1_PHYSR</name>
<keyword evidence="6 7" id="KW-0012">Acyltransferase</keyword>
<feature type="domain" description="Palmitoyltransferase DHHC" evidence="8">
    <location>
        <begin position="106"/>
        <end position="238"/>
    </location>
</feature>
<reference evidence="9" key="1">
    <citation type="submission" date="2022-01" db="EMBL/GenBank/DDBJ databases">
        <authorList>
            <person name="King R."/>
        </authorList>
    </citation>
    <scope>NUCLEOTIDE SEQUENCE</scope>
</reference>
<evidence type="ECO:0000256" key="6">
    <source>
        <dbReference type="ARBA" id="ARBA00023315"/>
    </source>
</evidence>
<dbReference type="EMBL" id="OU900100">
    <property type="protein sequence ID" value="CAH1186922.1"/>
    <property type="molecule type" value="Genomic_DNA"/>
</dbReference>
<keyword evidence="10" id="KW-1185">Reference proteome</keyword>
<dbReference type="GO" id="GO:0016020">
    <property type="term" value="C:membrane"/>
    <property type="evidence" value="ECO:0007669"/>
    <property type="project" value="UniProtKB-SubCell"/>
</dbReference>
<evidence type="ECO:0000256" key="1">
    <source>
        <dbReference type="ARBA" id="ARBA00004141"/>
    </source>
</evidence>
<evidence type="ECO:0000313" key="10">
    <source>
        <dbReference type="Proteomes" id="UP001153712"/>
    </source>
</evidence>
<feature type="transmembrane region" description="Helical" evidence="7">
    <location>
        <begin position="68"/>
        <end position="93"/>
    </location>
</feature>
<dbReference type="AlphaFoldDB" id="A0A9P0DQK1"/>
<dbReference type="Proteomes" id="UP001153712">
    <property type="component" value="Chromosome 7"/>
</dbReference>
<dbReference type="Pfam" id="PF01529">
    <property type="entry name" value="DHHC"/>
    <property type="match status" value="1"/>
</dbReference>
<keyword evidence="5 7" id="KW-0472">Membrane</keyword>